<name>A0A0J7N3Y5_LASNI</name>
<reference evidence="2 3" key="1">
    <citation type="submission" date="2015-04" db="EMBL/GenBank/DDBJ databases">
        <title>Lasius niger genome sequencing.</title>
        <authorList>
            <person name="Konorov E.A."/>
            <person name="Nikitin M.A."/>
            <person name="Kirill M.V."/>
            <person name="Chang P."/>
        </authorList>
    </citation>
    <scope>NUCLEOTIDE SEQUENCE [LARGE SCALE GENOMIC DNA]</scope>
    <source>
        <tissue evidence="2">Whole</tissue>
    </source>
</reference>
<accession>A0A0J7N3Y5</accession>
<feature type="region of interest" description="Disordered" evidence="1">
    <location>
        <begin position="78"/>
        <end position="127"/>
    </location>
</feature>
<feature type="compositionally biased region" description="Basic residues" evidence="1">
    <location>
        <begin position="106"/>
        <end position="115"/>
    </location>
</feature>
<organism evidence="2 3">
    <name type="scientific">Lasius niger</name>
    <name type="common">Black garden ant</name>
    <dbReference type="NCBI Taxonomy" id="67767"/>
    <lineage>
        <taxon>Eukaryota</taxon>
        <taxon>Metazoa</taxon>
        <taxon>Ecdysozoa</taxon>
        <taxon>Arthropoda</taxon>
        <taxon>Hexapoda</taxon>
        <taxon>Insecta</taxon>
        <taxon>Pterygota</taxon>
        <taxon>Neoptera</taxon>
        <taxon>Endopterygota</taxon>
        <taxon>Hymenoptera</taxon>
        <taxon>Apocrita</taxon>
        <taxon>Aculeata</taxon>
        <taxon>Formicoidea</taxon>
        <taxon>Formicidae</taxon>
        <taxon>Formicinae</taxon>
        <taxon>Lasius</taxon>
        <taxon>Lasius</taxon>
    </lineage>
</organism>
<dbReference type="EMBL" id="LBMM01010532">
    <property type="protein sequence ID" value="KMQ87405.1"/>
    <property type="molecule type" value="Genomic_DNA"/>
</dbReference>
<dbReference type="AlphaFoldDB" id="A0A0J7N3Y5"/>
<evidence type="ECO:0000313" key="2">
    <source>
        <dbReference type="EMBL" id="KMQ87405.1"/>
    </source>
</evidence>
<dbReference type="Proteomes" id="UP000036403">
    <property type="component" value="Unassembled WGS sequence"/>
</dbReference>
<protein>
    <submittedName>
        <fullName evidence="2">Uncharacterized protein</fullName>
    </submittedName>
</protein>
<feature type="region of interest" description="Disordered" evidence="1">
    <location>
        <begin position="1"/>
        <end position="25"/>
    </location>
</feature>
<evidence type="ECO:0000256" key="1">
    <source>
        <dbReference type="SAM" id="MobiDB-lite"/>
    </source>
</evidence>
<evidence type="ECO:0000313" key="3">
    <source>
        <dbReference type="Proteomes" id="UP000036403"/>
    </source>
</evidence>
<proteinExistence type="predicted"/>
<comment type="caution">
    <text evidence="2">The sequence shown here is derived from an EMBL/GenBank/DDBJ whole genome shotgun (WGS) entry which is preliminary data.</text>
</comment>
<feature type="compositionally biased region" description="Pro residues" evidence="1">
    <location>
        <begin position="9"/>
        <end position="20"/>
    </location>
</feature>
<keyword evidence="3" id="KW-1185">Reference proteome</keyword>
<gene>
    <name evidence="2" type="ORF">RF55_13320</name>
</gene>
<dbReference type="PaxDb" id="67767-A0A0J7N3Y5"/>
<sequence length="127" mass="12666">MEVVADVQEPPPSLDAPEPPSSSVGELVAAGDTLRSSVTVVSGGVDEGLSAQVGALLSAVTALGERLSSLKGAILRPPAAKADNSRRPSTAARGALAVPTSTAVVNKKKEKKKKRGDGGKVASVPSS</sequence>